<proteinExistence type="predicted"/>
<evidence type="ECO:0000313" key="2">
    <source>
        <dbReference type="Proteomes" id="UP000308886"/>
    </source>
</evidence>
<gene>
    <name evidence="1" type="ORF">E5358_05610</name>
</gene>
<evidence type="ECO:0000313" key="1">
    <source>
        <dbReference type="EMBL" id="TGX82814.1"/>
    </source>
</evidence>
<name>A0AC61QRG7_9BACT</name>
<protein>
    <submittedName>
        <fullName evidence="1">DUF4120 domain-containing protein</fullName>
    </submittedName>
</protein>
<dbReference type="EMBL" id="SRZC01000007">
    <property type="protein sequence ID" value="TGX82814.1"/>
    <property type="molecule type" value="Genomic_DNA"/>
</dbReference>
<sequence length="240" mass="28273">MIVDILNKMAEIVANTMTSFQSDFEKYDKEYIIKEGVNAFPFLWMIHRSHTYLIRLSEIRKDYFDNEAFRYDIAQSCSWIHAYLWPTGMKVTEDIYFVTKDHVTKISLEQARNIARDAIELAIATWEQENEKMPTKFKVRVEIGDISLCKLKELILDCRSHNDDSLLKCLKRFHNHRQQAKDHKVSIWYNERCNEFSFAEMVNGKCQLNGAIVFHGWPESGYQESNSVQLDPKYGWASHT</sequence>
<dbReference type="Proteomes" id="UP000308886">
    <property type="component" value="Unassembled WGS sequence"/>
</dbReference>
<keyword evidence="2" id="KW-1185">Reference proteome</keyword>
<accession>A0AC61QRG7</accession>
<comment type="caution">
    <text evidence="1">The sequence shown here is derived from an EMBL/GenBank/DDBJ whole genome shotgun (WGS) entry which is preliminary data.</text>
</comment>
<organism evidence="1 2">
    <name type="scientific">Palleniella muris</name>
    <dbReference type="NCBI Taxonomy" id="3038145"/>
    <lineage>
        <taxon>Bacteria</taxon>
        <taxon>Pseudomonadati</taxon>
        <taxon>Bacteroidota</taxon>
        <taxon>Bacteroidia</taxon>
        <taxon>Bacteroidales</taxon>
        <taxon>Prevotellaceae</taxon>
        <taxon>Palleniella</taxon>
    </lineage>
</organism>
<reference evidence="1" key="1">
    <citation type="submission" date="2019-04" db="EMBL/GenBank/DDBJ databases">
        <title>Microbes associate with the intestines of laboratory mice.</title>
        <authorList>
            <person name="Navarre W."/>
            <person name="Wong E."/>
            <person name="Huang K."/>
            <person name="Tropini C."/>
            <person name="Ng K."/>
            <person name="Yu B."/>
        </authorList>
    </citation>
    <scope>NUCLEOTIDE SEQUENCE</scope>
    <source>
        <strain evidence="1">NM73_A23</strain>
    </source>
</reference>